<proteinExistence type="predicted"/>
<dbReference type="SMART" id="SM00421">
    <property type="entry name" value="HTH_LUXR"/>
    <property type="match status" value="1"/>
</dbReference>
<dbReference type="PANTHER" id="PTHR44688">
    <property type="entry name" value="DNA-BINDING TRANSCRIPTIONAL ACTIVATOR DEVR_DOSR"/>
    <property type="match status" value="1"/>
</dbReference>
<dbReference type="PRINTS" id="PR00038">
    <property type="entry name" value="HTHLUXR"/>
</dbReference>
<dbReference type="Pfam" id="PF00196">
    <property type="entry name" value="GerE"/>
    <property type="match status" value="1"/>
</dbReference>
<feature type="compositionally biased region" description="Basic residues" evidence="4">
    <location>
        <begin position="154"/>
        <end position="179"/>
    </location>
</feature>
<dbReference type="SUPFAM" id="SSF46894">
    <property type="entry name" value="C-terminal effector domain of the bipartite response regulators"/>
    <property type="match status" value="1"/>
</dbReference>
<dbReference type="PROSITE" id="PS50043">
    <property type="entry name" value="HTH_LUXR_2"/>
    <property type="match status" value="1"/>
</dbReference>
<evidence type="ECO:0000256" key="2">
    <source>
        <dbReference type="ARBA" id="ARBA00023125"/>
    </source>
</evidence>
<sequence length="349" mass="37864">MSRRTWPSRRSRGGLGRSAGAGSATGHLAVGDRALCGWLAVSRHRPLGRREGGVRVAGRGTRRVRALGAYRWLGVHRLPPRREGSHGGTAGRRGPHAPADRLPARSHQPPADGTCGRRRTTPRHRAGREDLQRDGRHRRRCPLLRQASLVARCRPARPRERRCRSRTRCGSGRRGRCRRGAAAEAAPGRPPGQSRARRRHRAPDRGGRRLPRRGTTARAGPGVRGGSGPAGQGGRAGIGSCPVDRRGVGLPRTRCRVGCSPCRRSAETAGSAARPRAIRRRPATGWEALTPTEERVAELVTEGLSNPDIAAEMFLSRRTVQTHVSNALAKLGVASRTEIAREAARRNPR</sequence>
<feature type="region of interest" description="Disordered" evidence="4">
    <location>
        <begin position="1"/>
        <end position="25"/>
    </location>
</feature>
<gene>
    <name evidence="6" type="ORF">FXN61_13825</name>
</gene>
<feature type="compositionally biased region" description="Low complexity" evidence="4">
    <location>
        <begin position="180"/>
        <end position="194"/>
    </location>
</feature>
<protein>
    <submittedName>
        <fullName evidence="6">Response regulator transcription factor</fullName>
    </submittedName>
</protein>
<dbReference type="InterPro" id="IPR016032">
    <property type="entry name" value="Sig_transdc_resp-reg_C-effctor"/>
</dbReference>
<accession>A0ABX1FGA7</accession>
<feature type="compositionally biased region" description="Basic residues" evidence="4">
    <location>
        <begin position="116"/>
        <end position="126"/>
    </location>
</feature>
<keyword evidence="7" id="KW-1185">Reference proteome</keyword>
<dbReference type="InterPro" id="IPR000792">
    <property type="entry name" value="Tscrpt_reg_LuxR_C"/>
</dbReference>
<comment type="caution">
    <text evidence="6">The sequence shown here is derived from an EMBL/GenBank/DDBJ whole genome shotgun (WGS) entry which is preliminary data.</text>
</comment>
<feature type="compositionally biased region" description="Basic residues" evidence="4">
    <location>
        <begin position="195"/>
        <end position="212"/>
    </location>
</feature>
<dbReference type="InterPro" id="IPR036388">
    <property type="entry name" value="WH-like_DNA-bd_sf"/>
</dbReference>
<reference evidence="6 7" key="1">
    <citation type="submission" date="2019-08" db="EMBL/GenBank/DDBJ databases">
        <title>Lentzea from Indian Himalayas.</title>
        <authorList>
            <person name="Mandal S."/>
            <person name="Mallick Gupta A."/>
            <person name="Maiti P.K."/>
            <person name="Sarkar J."/>
            <person name="Mandal S."/>
        </authorList>
    </citation>
    <scope>NUCLEOTIDE SEQUENCE [LARGE SCALE GENOMIC DNA]</scope>
    <source>
        <strain evidence="6 7">PSKA42</strain>
    </source>
</reference>
<evidence type="ECO:0000313" key="6">
    <source>
        <dbReference type="EMBL" id="NKE57852.1"/>
    </source>
</evidence>
<evidence type="ECO:0000256" key="3">
    <source>
        <dbReference type="ARBA" id="ARBA00023163"/>
    </source>
</evidence>
<evidence type="ECO:0000256" key="4">
    <source>
        <dbReference type="SAM" id="MobiDB-lite"/>
    </source>
</evidence>
<feature type="compositionally biased region" description="Gly residues" evidence="4">
    <location>
        <begin position="222"/>
        <end position="237"/>
    </location>
</feature>
<dbReference type="CDD" id="cd06170">
    <property type="entry name" value="LuxR_C_like"/>
    <property type="match status" value="1"/>
</dbReference>
<keyword evidence="2" id="KW-0238">DNA-binding</keyword>
<feature type="region of interest" description="Disordered" evidence="4">
    <location>
        <begin position="78"/>
        <end position="245"/>
    </location>
</feature>
<feature type="compositionally biased region" description="Basic residues" evidence="4">
    <location>
        <begin position="1"/>
        <end position="12"/>
    </location>
</feature>
<dbReference type="EMBL" id="VSRL01000040">
    <property type="protein sequence ID" value="NKE57852.1"/>
    <property type="molecule type" value="Genomic_DNA"/>
</dbReference>
<dbReference type="PROSITE" id="PS00622">
    <property type="entry name" value="HTH_LUXR_1"/>
    <property type="match status" value="1"/>
</dbReference>
<dbReference type="PANTHER" id="PTHR44688:SF16">
    <property type="entry name" value="DNA-BINDING TRANSCRIPTIONAL ACTIVATOR DEVR_DOSR"/>
    <property type="match status" value="1"/>
</dbReference>
<dbReference type="Proteomes" id="UP001515943">
    <property type="component" value="Unassembled WGS sequence"/>
</dbReference>
<feature type="domain" description="HTH luxR-type" evidence="5">
    <location>
        <begin position="282"/>
        <end position="347"/>
    </location>
</feature>
<keyword evidence="1" id="KW-0805">Transcription regulation</keyword>
<name>A0ABX1FGA7_9PSEU</name>
<evidence type="ECO:0000313" key="7">
    <source>
        <dbReference type="Proteomes" id="UP001515943"/>
    </source>
</evidence>
<organism evidence="6 7">
    <name type="scientific">Lentzea indica</name>
    <dbReference type="NCBI Taxonomy" id="2604800"/>
    <lineage>
        <taxon>Bacteria</taxon>
        <taxon>Bacillati</taxon>
        <taxon>Actinomycetota</taxon>
        <taxon>Actinomycetes</taxon>
        <taxon>Pseudonocardiales</taxon>
        <taxon>Pseudonocardiaceae</taxon>
        <taxon>Lentzea</taxon>
    </lineage>
</organism>
<dbReference type="Gene3D" id="1.10.10.10">
    <property type="entry name" value="Winged helix-like DNA-binding domain superfamily/Winged helix DNA-binding domain"/>
    <property type="match status" value="1"/>
</dbReference>
<keyword evidence="3" id="KW-0804">Transcription</keyword>
<evidence type="ECO:0000259" key="5">
    <source>
        <dbReference type="PROSITE" id="PS50043"/>
    </source>
</evidence>
<evidence type="ECO:0000256" key="1">
    <source>
        <dbReference type="ARBA" id="ARBA00023015"/>
    </source>
</evidence>